<sequence length="29" mass="3291">MDEESSKIIDPLGETIKLFIRRDSVPLTS</sequence>
<organism evidence="1">
    <name type="scientific">Clostridium tertium</name>
    <dbReference type="NCBI Taxonomy" id="1559"/>
    <lineage>
        <taxon>Bacteria</taxon>
        <taxon>Bacillati</taxon>
        <taxon>Bacillota</taxon>
        <taxon>Clostridia</taxon>
        <taxon>Eubacteriales</taxon>
        <taxon>Clostridiaceae</taxon>
        <taxon>Clostridium</taxon>
    </lineage>
</organism>
<dbReference type="EMBL" id="CACRTO010000007">
    <property type="protein sequence ID" value="VYT82065.1"/>
    <property type="molecule type" value="Genomic_DNA"/>
</dbReference>
<gene>
    <name evidence="1" type="ORF">CTLFYP3_00758</name>
</gene>
<reference evidence="1" key="1">
    <citation type="submission" date="2019-11" db="EMBL/GenBank/DDBJ databases">
        <authorList>
            <person name="Feng L."/>
        </authorList>
    </citation>
    <scope>NUCLEOTIDE SEQUENCE</scope>
    <source>
        <strain evidence="1">CTertiumLFYP3</strain>
    </source>
</reference>
<accession>A0A6N2ZR94</accession>
<dbReference type="AlphaFoldDB" id="A0A6N2ZR94"/>
<evidence type="ECO:0000313" key="1">
    <source>
        <dbReference type="EMBL" id="VYT82065.1"/>
    </source>
</evidence>
<proteinExistence type="predicted"/>
<name>A0A6N2ZR94_9CLOT</name>
<protein>
    <submittedName>
        <fullName evidence="1">Uncharacterized protein</fullName>
    </submittedName>
</protein>